<dbReference type="EMBL" id="UINC01152780">
    <property type="protein sequence ID" value="SVD47143.1"/>
    <property type="molecule type" value="Genomic_DNA"/>
</dbReference>
<protein>
    <recommendedName>
        <fullName evidence="2">Sodium symporter small subunit domain-containing protein</fullName>
    </recommendedName>
</protein>
<name>A0A382VKY3_9ZZZZ</name>
<feature type="transmembrane region" description="Helical" evidence="1">
    <location>
        <begin position="53"/>
        <end position="72"/>
    </location>
</feature>
<keyword evidence="1" id="KW-0812">Transmembrane</keyword>
<keyword evidence="1" id="KW-0472">Membrane</keyword>
<proteinExistence type="predicted"/>
<gene>
    <name evidence="3" type="ORF">METZ01_LOCUS399997</name>
</gene>
<evidence type="ECO:0000259" key="2">
    <source>
        <dbReference type="Pfam" id="PF13937"/>
    </source>
</evidence>
<keyword evidence="1" id="KW-1133">Transmembrane helix</keyword>
<feature type="transmembrane region" description="Helical" evidence="1">
    <location>
        <begin position="20"/>
        <end position="41"/>
    </location>
</feature>
<sequence>RNSHSPQAKSYWKENIRLVLSLLAVWFLVSFVMAILFVDVLDNIRLFGFKLGFWMAQQGSIYCFVILIFIYVHKMNKLDHKYGVDEDRDHLAPDDTYYHNKEPQK</sequence>
<evidence type="ECO:0000313" key="3">
    <source>
        <dbReference type="EMBL" id="SVD47143.1"/>
    </source>
</evidence>
<dbReference type="NCBIfam" id="TIGR03647">
    <property type="entry name" value="Na_symport_sm"/>
    <property type="match status" value="1"/>
</dbReference>
<dbReference type="Pfam" id="PF13937">
    <property type="entry name" value="DUF4212"/>
    <property type="match status" value="1"/>
</dbReference>
<feature type="non-terminal residue" evidence="3">
    <location>
        <position position="1"/>
    </location>
</feature>
<dbReference type="InterPro" id="IPR019886">
    <property type="entry name" value="Na_symporter_ssu"/>
</dbReference>
<organism evidence="3">
    <name type="scientific">marine metagenome</name>
    <dbReference type="NCBI Taxonomy" id="408172"/>
    <lineage>
        <taxon>unclassified sequences</taxon>
        <taxon>metagenomes</taxon>
        <taxon>ecological metagenomes</taxon>
    </lineage>
</organism>
<accession>A0A382VKY3</accession>
<feature type="domain" description="Sodium symporter small subunit" evidence="2">
    <location>
        <begin position="9"/>
        <end position="85"/>
    </location>
</feature>
<reference evidence="3" key="1">
    <citation type="submission" date="2018-05" db="EMBL/GenBank/DDBJ databases">
        <authorList>
            <person name="Lanie J.A."/>
            <person name="Ng W.-L."/>
            <person name="Kazmierczak K.M."/>
            <person name="Andrzejewski T.M."/>
            <person name="Davidsen T.M."/>
            <person name="Wayne K.J."/>
            <person name="Tettelin H."/>
            <person name="Glass J.I."/>
            <person name="Rusch D."/>
            <person name="Podicherti R."/>
            <person name="Tsui H.-C.T."/>
            <person name="Winkler M.E."/>
        </authorList>
    </citation>
    <scope>NUCLEOTIDE SEQUENCE</scope>
</reference>
<dbReference type="AlphaFoldDB" id="A0A382VKY3"/>
<evidence type="ECO:0000256" key="1">
    <source>
        <dbReference type="SAM" id="Phobius"/>
    </source>
</evidence>